<dbReference type="Pfam" id="PF05678">
    <property type="entry name" value="VQ"/>
    <property type="match status" value="1"/>
</dbReference>
<dbReference type="InterPro" id="IPR008889">
    <property type="entry name" value="VQ"/>
</dbReference>
<dbReference type="EC" id="3.1.1.11" evidence="4 15"/>
<comment type="similarity">
    <text evidence="3">Belongs to the pectinesterase family.</text>
</comment>
<evidence type="ECO:0000256" key="15">
    <source>
        <dbReference type="RuleBase" id="RU000589"/>
    </source>
</evidence>
<dbReference type="PANTHER" id="PTHR31321">
    <property type="entry name" value="ACYL-COA THIOESTER HYDROLASE YBHC-RELATED"/>
    <property type="match status" value="1"/>
</dbReference>
<keyword evidence="10" id="KW-0325">Glycoprotein</keyword>
<dbReference type="GO" id="GO:0030599">
    <property type="term" value="F:pectinesterase activity"/>
    <property type="evidence" value="ECO:0007669"/>
    <property type="project" value="UniProtKB-UniRule"/>
</dbReference>
<sequence length="485" mass="52747">MAMSDTMSGSSSPSSTDWAQLYNLNNLAGSSAAAPPQHDATVVATAAESTSGKAPAALSPEGRVSKPPRRRRASRAAPTTLLNTDTTNFRAMVQQFTGVPSAAFTFGTSTTRHALIAAQFIAPNSAYPRSPIASKLIPFEIGSCCRRRHHHHHHNRHDDKKHKVSICDNFRHDLVPPATNATSVFCVDHNGCCNFTTVQAAVDAVETLSQKRNIIWINQGIYFEKVMVPKTKQNITFQGQGFESTAIVYNDNANSSHGTFYSGSVQVFSNNFIAKNISFMNVAPMPGPGVVGAQAVAMRISGDQAAFWGCGFFGAQDTLHDDRGRHYFKECFIQGSIDFIFGNGKSLYEDCQLMSIANPVQPGQRIINGAITAHGRVSIDEDSGFSFVNCSIGGTGRTWLGRAWRPFSRVVYAFTSMTDIIAPEGWNDLNDPTRDQSIFYGEYKCSGAGANATMRVPYAQILNDTQAASFLNASFINADLWLQPL</sequence>
<feature type="domain" description="Pectinesterase catalytic" evidence="17">
    <location>
        <begin position="187"/>
        <end position="478"/>
    </location>
</feature>
<accession>A0AAP0JIS1</accession>
<comment type="function">
    <text evidence="13">Acts in the modification of cell walls via demethylesterification of cell wall pectin.</text>
</comment>
<evidence type="ECO:0000256" key="5">
    <source>
        <dbReference type="ARBA" id="ARBA00022512"/>
    </source>
</evidence>
<evidence type="ECO:0000256" key="2">
    <source>
        <dbReference type="ARBA" id="ARBA00005184"/>
    </source>
</evidence>
<organism evidence="19 20">
    <name type="scientific">Stephania cephalantha</name>
    <dbReference type="NCBI Taxonomy" id="152367"/>
    <lineage>
        <taxon>Eukaryota</taxon>
        <taxon>Viridiplantae</taxon>
        <taxon>Streptophyta</taxon>
        <taxon>Embryophyta</taxon>
        <taxon>Tracheophyta</taxon>
        <taxon>Spermatophyta</taxon>
        <taxon>Magnoliopsida</taxon>
        <taxon>Ranunculales</taxon>
        <taxon>Menispermaceae</taxon>
        <taxon>Menispermoideae</taxon>
        <taxon>Cissampelideae</taxon>
        <taxon>Stephania</taxon>
    </lineage>
</organism>
<evidence type="ECO:0000256" key="7">
    <source>
        <dbReference type="ARBA" id="ARBA00022729"/>
    </source>
</evidence>
<dbReference type="InterPro" id="IPR000070">
    <property type="entry name" value="Pectinesterase_cat"/>
</dbReference>
<evidence type="ECO:0000256" key="13">
    <source>
        <dbReference type="ARBA" id="ARBA00057335"/>
    </source>
</evidence>
<evidence type="ECO:0000256" key="1">
    <source>
        <dbReference type="ARBA" id="ARBA00004191"/>
    </source>
</evidence>
<proteinExistence type="inferred from homology"/>
<dbReference type="InterPro" id="IPR033131">
    <property type="entry name" value="Pectinesterase_Asp_AS"/>
</dbReference>
<dbReference type="InterPro" id="IPR011050">
    <property type="entry name" value="Pectin_lyase_fold/virulence"/>
</dbReference>
<keyword evidence="11" id="KW-0961">Cell wall biogenesis/degradation</keyword>
<dbReference type="EMBL" id="JBBNAG010000005">
    <property type="protein sequence ID" value="KAK9133878.1"/>
    <property type="molecule type" value="Genomic_DNA"/>
</dbReference>
<evidence type="ECO:0000256" key="10">
    <source>
        <dbReference type="ARBA" id="ARBA00023180"/>
    </source>
</evidence>
<keyword evidence="20" id="KW-1185">Reference proteome</keyword>
<protein>
    <recommendedName>
        <fullName evidence="4 15">Pectinesterase</fullName>
        <ecNumber evidence="4 15">3.1.1.11</ecNumber>
    </recommendedName>
</protein>
<evidence type="ECO:0000256" key="9">
    <source>
        <dbReference type="ARBA" id="ARBA00023085"/>
    </source>
</evidence>
<dbReference type="FunFam" id="2.160.20.10:FF:000033">
    <property type="entry name" value="Pectinesterase"/>
    <property type="match status" value="1"/>
</dbReference>
<dbReference type="GO" id="GO:0045490">
    <property type="term" value="P:pectin catabolic process"/>
    <property type="evidence" value="ECO:0007669"/>
    <property type="project" value="UniProtKB-UniRule"/>
</dbReference>
<dbReference type="AlphaFoldDB" id="A0AAP0JIS1"/>
<comment type="caution">
    <text evidence="19">The sequence shown here is derived from an EMBL/GenBank/DDBJ whole genome shotgun (WGS) entry which is preliminary data.</text>
</comment>
<comment type="subcellular location">
    <subcellularLocation>
        <location evidence="1">Secreted</location>
        <location evidence="1">Cell wall</location>
    </subcellularLocation>
</comment>
<keyword evidence="7" id="KW-0732">Signal</keyword>
<feature type="active site" evidence="14">
    <location>
        <position position="338"/>
    </location>
</feature>
<dbReference type="PROSITE" id="PS00503">
    <property type="entry name" value="PECTINESTERASE_2"/>
    <property type="match status" value="1"/>
</dbReference>
<gene>
    <name evidence="19" type="ORF">Scep_013406</name>
</gene>
<name>A0AAP0JIS1_9MAGN</name>
<comment type="pathway">
    <text evidence="2 15">Glycan metabolism; pectin degradation; 2-dehydro-3-deoxy-D-gluconate from pectin: step 1/5.</text>
</comment>
<dbReference type="PANTHER" id="PTHR31321:SF33">
    <property type="entry name" value="PECTINESTERASE 8-RELATED"/>
    <property type="match status" value="1"/>
</dbReference>
<feature type="domain" description="VQ" evidence="18">
    <location>
        <begin position="77"/>
        <end position="102"/>
    </location>
</feature>
<evidence type="ECO:0000313" key="20">
    <source>
        <dbReference type="Proteomes" id="UP001419268"/>
    </source>
</evidence>
<evidence type="ECO:0000256" key="14">
    <source>
        <dbReference type="PROSITE-ProRule" id="PRU10040"/>
    </source>
</evidence>
<dbReference type="SUPFAM" id="SSF51126">
    <property type="entry name" value="Pectin lyase-like"/>
    <property type="match status" value="1"/>
</dbReference>
<evidence type="ECO:0000256" key="12">
    <source>
        <dbReference type="ARBA" id="ARBA00047928"/>
    </source>
</evidence>
<dbReference type="GO" id="GO:0042545">
    <property type="term" value="P:cell wall modification"/>
    <property type="evidence" value="ECO:0007669"/>
    <property type="project" value="UniProtKB-UniRule"/>
</dbReference>
<evidence type="ECO:0000256" key="16">
    <source>
        <dbReference type="SAM" id="MobiDB-lite"/>
    </source>
</evidence>
<reference evidence="19 20" key="1">
    <citation type="submission" date="2024-01" db="EMBL/GenBank/DDBJ databases">
        <title>Genome assemblies of Stephania.</title>
        <authorList>
            <person name="Yang L."/>
        </authorList>
    </citation>
    <scope>NUCLEOTIDE SEQUENCE [LARGE SCALE GENOMIC DNA]</scope>
    <source>
        <strain evidence="19">JXDWG</strain>
        <tissue evidence="19">Leaf</tissue>
    </source>
</reference>
<dbReference type="Gene3D" id="2.160.20.10">
    <property type="entry name" value="Single-stranded right-handed beta-helix, Pectin lyase-like"/>
    <property type="match status" value="1"/>
</dbReference>
<dbReference type="InterPro" id="IPR012334">
    <property type="entry name" value="Pectin_lyas_fold"/>
</dbReference>
<keyword evidence="9 15" id="KW-0063">Aspartyl esterase</keyword>
<dbReference type="Proteomes" id="UP001419268">
    <property type="component" value="Unassembled WGS sequence"/>
</dbReference>
<evidence type="ECO:0000256" key="3">
    <source>
        <dbReference type="ARBA" id="ARBA00008891"/>
    </source>
</evidence>
<evidence type="ECO:0000259" key="18">
    <source>
        <dbReference type="Pfam" id="PF05678"/>
    </source>
</evidence>
<evidence type="ECO:0000256" key="4">
    <source>
        <dbReference type="ARBA" id="ARBA00013229"/>
    </source>
</evidence>
<evidence type="ECO:0000256" key="8">
    <source>
        <dbReference type="ARBA" id="ARBA00022801"/>
    </source>
</evidence>
<keyword evidence="8 15" id="KW-0378">Hydrolase</keyword>
<evidence type="ECO:0000313" key="19">
    <source>
        <dbReference type="EMBL" id="KAK9133878.1"/>
    </source>
</evidence>
<evidence type="ECO:0000259" key="17">
    <source>
        <dbReference type="Pfam" id="PF01095"/>
    </source>
</evidence>
<comment type="catalytic activity">
    <reaction evidence="12 15">
        <text>[(1-&gt;4)-alpha-D-galacturonosyl methyl ester](n) + n H2O = [(1-&gt;4)-alpha-D-galacturonosyl](n) + n methanol + n H(+)</text>
        <dbReference type="Rhea" id="RHEA:22380"/>
        <dbReference type="Rhea" id="RHEA-COMP:14570"/>
        <dbReference type="Rhea" id="RHEA-COMP:14573"/>
        <dbReference type="ChEBI" id="CHEBI:15377"/>
        <dbReference type="ChEBI" id="CHEBI:15378"/>
        <dbReference type="ChEBI" id="CHEBI:17790"/>
        <dbReference type="ChEBI" id="CHEBI:140522"/>
        <dbReference type="ChEBI" id="CHEBI:140523"/>
        <dbReference type="EC" id="3.1.1.11"/>
    </reaction>
</comment>
<keyword evidence="6" id="KW-0964">Secreted</keyword>
<feature type="region of interest" description="Disordered" evidence="16">
    <location>
        <begin position="45"/>
        <end position="77"/>
    </location>
</feature>
<evidence type="ECO:0000256" key="11">
    <source>
        <dbReference type="ARBA" id="ARBA00023316"/>
    </source>
</evidence>
<evidence type="ECO:0000256" key="6">
    <source>
        <dbReference type="ARBA" id="ARBA00022525"/>
    </source>
</evidence>
<dbReference type="Pfam" id="PF01095">
    <property type="entry name" value="Pectinesterase"/>
    <property type="match status" value="1"/>
</dbReference>
<keyword evidence="5" id="KW-0134">Cell wall</keyword>